<evidence type="ECO:0000313" key="3">
    <source>
        <dbReference type="Proteomes" id="UP000596661"/>
    </source>
</evidence>
<dbReference type="AlphaFoldDB" id="A0A803QEH5"/>
<name>A0A803QEH5_CANSA</name>
<protein>
    <submittedName>
        <fullName evidence="2">Uncharacterized protein</fullName>
    </submittedName>
</protein>
<reference evidence="2" key="1">
    <citation type="submission" date="2018-11" db="EMBL/GenBank/DDBJ databases">
        <authorList>
            <person name="Grassa J C."/>
        </authorList>
    </citation>
    <scope>NUCLEOTIDE SEQUENCE [LARGE SCALE GENOMIC DNA]</scope>
</reference>
<dbReference type="EnsemblPlants" id="evm.model.09.1453">
    <property type="protein sequence ID" value="cds.evm.model.09.1453"/>
    <property type="gene ID" value="evm.TU.09.1453"/>
</dbReference>
<feature type="region of interest" description="Disordered" evidence="1">
    <location>
        <begin position="93"/>
        <end position="115"/>
    </location>
</feature>
<evidence type="ECO:0000313" key="2">
    <source>
        <dbReference type="EnsemblPlants" id="cds.evm.model.09.1453"/>
    </source>
</evidence>
<keyword evidence="3" id="KW-1185">Reference proteome</keyword>
<feature type="region of interest" description="Disordered" evidence="1">
    <location>
        <begin position="1"/>
        <end position="32"/>
    </location>
</feature>
<dbReference type="EMBL" id="UZAU01000769">
    <property type="status" value="NOT_ANNOTATED_CDS"/>
    <property type="molecule type" value="Genomic_DNA"/>
</dbReference>
<proteinExistence type="predicted"/>
<dbReference type="Proteomes" id="UP000596661">
    <property type="component" value="Chromosome 9"/>
</dbReference>
<evidence type="ECO:0000256" key="1">
    <source>
        <dbReference type="SAM" id="MobiDB-lite"/>
    </source>
</evidence>
<sequence length="133" mass="14628">MSESHHSRRRSTEQAAVFADSTDTLDPEDFSDVFGGPPRSVYWRKVSADFAGATSNSFYDEIFRPQESFNSGRRGFPAFRIPGGNDLGFYGDVFGSDRRDDGGGERNESGGRRTRGVVGFRFQAQGSKLAGVE</sequence>
<organism evidence="2 3">
    <name type="scientific">Cannabis sativa</name>
    <name type="common">Hemp</name>
    <name type="synonym">Marijuana</name>
    <dbReference type="NCBI Taxonomy" id="3483"/>
    <lineage>
        <taxon>Eukaryota</taxon>
        <taxon>Viridiplantae</taxon>
        <taxon>Streptophyta</taxon>
        <taxon>Embryophyta</taxon>
        <taxon>Tracheophyta</taxon>
        <taxon>Spermatophyta</taxon>
        <taxon>Magnoliopsida</taxon>
        <taxon>eudicotyledons</taxon>
        <taxon>Gunneridae</taxon>
        <taxon>Pentapetalae</taxon>
        <taxon>rosids</taxon>
        <taxon>fabids</taxon>
        <taxon>Rosales</taxon>
        <taxon>Cannabaceae</taxon>
        <taxon>Cannabis</taxon>
    </lineage>
</organism>
<reference evidence="2" key="2">
    <citation type="submission" date="2021-03" db="UniProtKB">
        <authorList>
            <consortium name="EnsemblPlants"/>
        </authorList>
    </citation>
    <scope>IDENTIFICATION</scope>
</reference>
<dbReference type="Gramene" id="evm.model.09.1453">
    <property type="protein sequence ID" value="cds.evm.model.09.1453"/>
    <property type="gene ID" value="evm.TU.09.1453"/>
</dbReference>
<accession>A0A803QEH5</accession>
<feature type="compositionally biased region" description="Basic and acidic residues" evidence="1">
    <location>
        <begin position="95"/>
        <end position="111"/>
    </location>
</feature>